<feature type="compositionally biased region" description="Low complexity" evidence="8">
    <location>
        <begin position="414"/>
        <end position="423"/>
    </location>
</feature>
<evidence type="ECO:0000256" key="8">
    <source>
        <dbReference type="SAM" id="MobiDB-lite"/>
    </source>
</evidence>
<keyword evidence="9" id="KW-0812">Transmembrane</keyword>
<evidence type="ECO:0000256" key="7">
    <source>
        <dbReference type="PROSITE-ProRule" id="PRU10141"/>
    </source>
</evidence>
<dbReference type="PROSITE" id="PS50011">
    <property type="entry name" value="PROTEIN_KINASE_DOM"/>
    <property type="match status" value="1"/>
</dbReference>
<evidence type="ECO:0000256" key="5">
    <source>
        <dbReference type="ARBA" id="ARBA00022777"/>
    </source>
</evidence>
<dbReference type="AlphaFoldDB" id="A0A326U8Z7"/>
<dbReference type="PROSITE" id="PS00107">
    <property type="entry name" value="PROTEIN_KINASE_ATP"/>
    <property type="match status" value="1"/>
</dbReference>
<feature type="region of interest" description="Disordered" evidence="8">
    <location>
        <begin position="414"/>
        <end position="444"/>
    </location>
</feature>
<evidence type="ECO:0000256" key="6">
    <source>
        <dbReference type="ARBA" id="ARBA00022840"/>
    </source>
</evidence>
<reference evidence="11 12" key="1">
    <citation type="submission" date="2018-06" db="EMBL/GenBank/DDBJ databases">
        <title>Genomic Encyclopedia of Archaeal and Bacterial Type Strains, Phase II (KMG-II): from individual species to whole genera.</title>
        <authorList>
            <person name="Goeker M."/>
        </authorList>
    </citation>
    <scope>NUCLEOTIDE SEQUENCE [LARGE SCALE GENOMIC DNA]</scope>
    <source>
        <strain evidence="11 12">ATCC BAA-1881</strain>
    </source>
</reference>
<keyword evidence="9" id="KW-1133">Transmembrane helix</keyword>
<dbReference type="SMART" id="SM00220">
    <property type="entry name" value="S_TKc"/>
    <property type="match status" value="1"/>
</dbReference>
<dbReference type="SUPFAM" id="SSF56112">
    <property type="entry name" value="Protein kinase-like (PK-like)"/>
    <property type="match status" value="1"/>
</dbReference>
<evidence type="ECO:0000313" key="11">
    <source>
        <dbReference type="EMBL" id="PZW32065.1"/>
    </source>
</evidence>
<keyword evidence="4 7" id="KW-0547">Nucleotide-binding</keyword>
<keyword evidence="3" id="KW-0808">Transferase</keyword>
<evidence type="ECO:0000256" key="3">
    <source>
        <dbReference type="ARBA" id="ARBA00022679"/>
    </source>
</evidence>
<dbReference type="FunFam" id="1.10.510.10:FF:000021">
    <property type="entry name" value="Serine/threonine protein kinase"/>
    <property type="match status" value="1"/>
</dbReference>
<evidence type="ECO:0000259" key="10">
    <source>
        <dbReference type="PROSITE" id="PS50011"/>
    </source>
</evidence>
<feature type="region of interest" description="Disordered" evidence="8">
    <location>
        <begin position="304"/>
        <end position="354"/>
    </location>
</feature>
<feature type="compositionally biased region" description="Pro residues" evidence="8">
    <location>
        <begin position="424"/>
        <end position="437"/>
    </location>
</feature>
<dbReference type="Gene3D" id="1.10.510.10">
    <property type="entry name" value="Transferase(Phosphotransferase) domain 1"/>
    <property type="match status" value="1"/>
</dbReference>
<dbReference type="InterPro" id="IPR008271">
    <property type="entry name" value="Ser/Thr_kinase_AS"/>
</dbReference>
<dbReference type="RefSeq" id="WP_111321553.1">
    <property type="nucleotide sequence ID" value="NZ_BIFX01000001.1"/>
</dbReference>
<feature type="domain" description="Protein kinase" evidence="10">
    <location>
        <begin position="16"/>
        <end position="292"/>
    </location>
</feature>
<dbReference type="InterPro" id="IPR000719">
    <property type="entry name" value="Prot_kinase_dom"/>
</dbReference>
<feature type="compositionally biased region" description="Polar residues" evidence="8">
    <location>
        <begin position="344"/>
        <end position="354"/>
    </location>
</feature>
<dbReference type="OrthoDB" id="9814968at2"/>
<organism evidence="11 12">
    <name type="scientific">Thermosporothrix hazakensis</name>
    <dbReference type="NCBI Taxonomy" id="644383"/>
    <lineage>
        <taxon>Bacteria</taxon>
        <taxon>Bacillati</taxon>
        <taxon>Chloroflexota</taxon>
        <taxon>Ktedonobacteria</taxon>
        <taxon>Ktedonobacterales</taxon>
        <taxon>Thermosporotrichaceae</taxon>
        <taxon>Thermosporothrix</taxon>
    </lineage>
</organism>
<evidence type="ECO:0000256" key="1">
    <source>
        <dbReference type="ARBA" id="ARBA00012513"/>
    </source>
</evidence>
<comment type="caution">
    <text evidence="11">The sequence shown here is derived from an EMBL/GenBank/DDBJ whole genome shotgun (WGS) entry which is preliminary data.</text>
</comment>
<feature type="transmembrane region" description="Helical" evidence="9">
    <location>
        <begin position="360"/>
        <end position="384"/>
    </location>
</feature>
<dbReference type="InterPro" id="IPR017441">
    <property type="entry name" value="Protein_kinase_ATP_BS"/>
</dbReference>
<dbReference type="EC" id="2.7.11.1" evidence="1"/>
<gene>
    <name evidence="11" type="ORF">EI42_02091</name>
</gene>
<keyword evidence="9" id="KW-0472">Membrane</keyword>
<evidence type="ECO:0000256" key="4">
    <source>
        <dbReference type="ARBA" id="ARBA00022741"/>
    </source>
</evidence>
<protein>
    <recommendedName>
        <fullName evidence="1">non-specific serine/threonine protein kinase</fullName>
        <ecNumber evidence="1">2.7.11.1</ecNumber>
    </recommendedName>
</protein>
<evidence type="ECO:0000313" key="12">
    <source>
        <dbReference type="Proteomes" id="UP000248806"/>
    </source>
</evidence>
<keyword evidence="5 11" id="KW-0418">Kinase</keyword>
<dbReference type="Pfam" id="PF00069">
    <property type="entry name" value="Pkinase"/>
    <property type="match status" value="1"/>
</dbReference>
<dbReference type="GO" id="GO:0004674">
    <property type="term" value="F:protein serine/threonine kinase activity"/>
    <property type="evidence" value="ECO:0007669"/>
    <property type="project" value="UniProtKB-KW"/>
</dbReference>
<keyword evidence="6 7" id="KW-0067">ATP-binding</keyword>
<dbReference type="Gene3D" id="3.30.200.20">
    <property type="entry name" value="Phosphorylase Kinase, domain 1"/>
    <property type="match status" value="1"/>
</dbReference>
<dbReference type="PANTHER" id="PTHR43289:SF6">
    <property type="entry name" value="SERINE_THREONINE-PROTEIN KINASE NEKL-3"/>
    <property type="match status" value="1"/>
</dbReference>
<dbReference type="Proteomes" id="UP000248806">
    <property type="component" value="Unassembled WGS sequence"/>
</dbReference>
<evidence type="ECO:0000256" key="9">
    <source>
        <dbReference type="SAM" id="Phobius"/>
    </source>
</evidence>
<proteinExistence type="predicted"/>
<dbReference type="PANTHER" id="PTHR43289">
    <property type="entry name" value="MITOGEN-ACTIVATED PROTEIN KINASE KINASE KINASE 20-RELATED"/>
    <property type="match status" value="1"/>
</dbReference>
<dbReference type="CDD" id="cd14014">
    <property type="entry name" value="STKc_PknB_like"/>
    <property type="match status" value="1"/>
</dbReference>
<keyword evidence="12" id="KW-1185">Reference proteome</keyword>
<evidence type="ECO:0000256" key="2">
    <source>
        <dbReference type="ARBA" id="ARBA00022527"/>
    </source>
</evidence>
<keyword evidence="2 11" id="KW-0723">Serine/threonine-protein kinase</keyword>
<dbReference type="PROSITE" id="PS00108">
    <property type="entry name" value="PROTEIN_KINASE_ST"/>
    <property type="match status" value="1"/>
</dbReference>
<dbReference type="InterPro" id="IPR011009">
    <property type="entry name" value="Kinase-like_dom_sf"/>
</dbReference>
<accession>A0A326U8Z7</accession>
<dbReference type="Gene3D" id="2.60.120.560">
    <property type="entry name" value="Exo-inulinase, domain 1"/>
    <property type="match status" value="1"/>
</dbReference>
<name>A0A326U8Z7_THEHA</name>
<sequence length="632" mass="68452">MSDNIDALIGKTLGTCTLETLLGRGGMGVVYLAQQTRPHRKVAVKVLHSPVTLDPQVYQEFLARFRREANVIASLEHPHILPIYEYNEQDHLAYLITPYLTGGNLRHLLKKRGALSLIDASRYIDQAASALDYAHARNIIHRDLKPSNFLLHEDGRLVLADFGLARILQETPRGQTLTQTGVLLGTPEYMAPEMVQGTTIDHHADIYELGVMLYEMLSGQTPFQAETPFALAVKQLHDSLPRLHEQRSSIPEAVDAVMQKATAKQPAERYNSAGEMAAALRQAIQTAGHPQAADDIQEYIPTVLTPSPSRQIPTRVPGVTTQPREPSTPPPWQSAPTLVPPSHGGQTQPPVSSPSKEQRFWQIITVGLLVVLLLTVGTFGFFLLRGPNASPQPTATAPATTQQHTETVATTMTPRETATATSAPSPPPSPTPSPTPTSKPINTLQTGPLLYATGMVGEECDRQGGIWDNFNGIQITCLNSGGTQLTHTTATQQLQGTFLKALASGQAYASDYVVQATFRMQENSGTFGLYFRNQPGQQQGTYTVLVAPKHTWTATVYNNETGAPTLLTEGTFNAGGTITLSVKVSGAEFSFYVNKQLIESFSDSTYTLGTAGIALDANASVVCTKFELYAIG</sequence>
<dbReference type="EMBL" id="QKUF01000005">
    <property type="protein sequence ID" value="PZW32065.1"/>
    <property type="molecule type" value="Genomic_DNA"/>
</dbReference>
<feature type="binding site" evidence="7">
    <location>
        <position position="45"/>
    </location>
    <ligand>
        <name>ATP</name>
        <dbReference type="ChEBI" id="CHEBI:30616"/>
    </ligand>
</feature>
<dbReference type="GO" id="GO:0005524">
    <property type="term" value="F:ATP binding"/>
    <property type="evidence" value="ECO:0007669"/>
    <property type="project" value="UniProtKB-UniRule"/>
</dbReference>